<evidence type="ECO:0000313" key="2">
    <source>
        <dbReference type="EMBL" id="KPU42748.1"/>
    </source>
</evidence>
<sequence>MLINMTLSEFIDETASNSPAPGGGSASALAGALGASLSSMVAELSMGKEMDEGTKNKAKGTIRICKDLIRELKEGVDKDTQAFNRVMDAFKMPKATEDEKNKRSEAIQEAMKEAAELPYETALLCIDVMNVALDMLKAGNKNAASDAAVSGFMGYAALNGAVYNIKINLNSIKDTEYANEMRAQAQGLIKEGDLLLEKIKSAAKETIG</sequence>
<dbReference type="InterPro" id="IPR007044">
    <property type="entry name" value="Cyclodeamin/CycHdrlase"/>
</dbReference>
<dbReference type="SUPFAM" id="SSF101262">
    <property type="entry name" value="Methenyltetrahydrofolate cyclohydrolase-like"/>
    <property type="match status" value="1"/>
</dbReference>
<dbReference type="Proteomes" id="UP000050326">
    <property type="component" value="Unassembled WGS sequence"/>
</dbReference>
<organism evidence="2 3">
    <name type="scientific">Oxobacter pfennigii</name>
    <dbReference type="NCBI Taxonomy" id="36849"/>
    <lineage>
        <taxon>Bacteria</taxon>
        <taxon>Bacillati</taxon>
        <taxon>Bacillota</taxon>
        <taxon>Clostridia</taxon>
        <taxon>Eubacteriales</taxon>
        <taxon>Clostridiaceae</taxon>
        <taxon>Oxobacter</taxon>
    </lineage>
</organism>
<reference evidence="2 3" key="1">
    <citation type="submission" date="2015-09" db="EMBL/GenBank/DDBJ databases">
        <title>Genome sequence of Oxobacter pfennigii DSM 3222.</title>
        <authorList>
            <person name="Poehlein A."/>
            <person name="Bengelsdorf F.R."/>
            <person name="Schiel-Bengelsdorf B."/>
            <person name="Duerre P."/>
            <person name="Daniel R."/>
        </authorList>
    </citation>
    <scope>NUCLEOTIDE SEQUENCE [LARGE SCALE GENOMIC DNA]</scope>
    <source>
        <strain evidence="2 3">DSM 3222</strain>
    </source>
</reference>
<name>A0A0P9ACC3_9CLOT</name>
<gene>
    <name evidence="2" type="primary">fchA_2</name>
    <name evidence="2" type="ORF">OXPF_35080</name>
</gene>
<dbReference type="GO" id="GO:0004477">
    <property type="term" value="F:methenyltetrahydrofolate cyclohydrolase activity"/>
    <property type="evidence" value="ECO:0007669"/>
    <property type="project" value="UniProtKB-EC"/>
</dbReference>
<dbReference type="OrthoDB" id="7959174at2"/>
<proteinExistence type="predicted"/>
<keyword evidence="2" id="KW-0378">Hydrolase</keyword>
<dbReference type="EC" id="3.5.4.9" evidence="2"/>
<dbReference type="EMBL" id="LKET01000051">
    <property type="protein sequence ID" value="KPU42748.1"/>
    <property type="molecule type" value="Genomic_DNA"/>
</dbReference>
<dbReference type="InterPro" id="IPR036178">
    <property type="entry name" value="Formintransfe-cycloase-like_sf"/>
</dbReference>
<dbReference type="Gene3D" id="1.20.120.680">
    <property type="entry name" value="Formiminotetrahydrofolate cyclodeaminase monomer, up-and-down helical bundle"/>
    <property type="match status" value="1"/>
</dbReference>
<dbReference type="STRING" id="36849.OXPF_35080"/>
<dbReference type="PATRIC" id="fig|36849.3.peg.3715"/>
<dbReference type="Pfam" id="PF04961">
    <property type="entry name" value="FTCD_C"/>
    <property type="match status" value="1"/>
</dbReference>
<protein>
    <submittedName>
        <fullName evidence="2">Methenyltetrahydrofolate cyclohydrolase</fullName>
        <ecNumber evidence="2">3.5.4.9</ecNumber>
    </submittedName>
</protein>
<dbReference type="AlphaFoldDB" id="A0A0P9ACC3"/>
<keyword evidence="3" id="KW-1185">Reference proteome</keyword>
<accession>A0A0P9ACC3</accession>
<evidence type="ECO:0000259" key="1">
    <source>
        <dbReference type="Pfam" id="PF04961"/>
    </source>
</evidence>
<evidence type="ECO:0000313" key="3">
    <source>
        <dbReference type="Proteomes" id="UP000050326"/>
    </source>
</evidence>
<comment type="caution">
    <text evidence="2">The sequence shown here is derived from an EMBL/GenBank/DDBJ whole genome shotgun (WGS) entry which is preliminary data.</text>
</comment>
<feature type="domain" description="Cyclodeaminase/cyclohydrolase" evidence="1">
    <location>
        <begin position="6"/>
        <end position="186"/>
    </location>
</feature>
<dbReference type="RefSeq" id="WP_054876498.1">
    <property type="nucleotide sequence ID" value="NZ_LKET01000051.1"/>
</dbReference>